<evidence type="ECO:0000259" key="1">
    <source>
        <dbReference type="Pfam" id="PF13335"/>
    </source>
</evidence>
<dbReference type="InterPro" id="IPR025158">
    <property type="entry name" value="Mg_chelat-rel_C"/>
</dbReference>
<accession>A0A267MR98</accession>
<dbReference type="AlphaFoldDB" id="A0A267MR98"/>
<reference evidence="2 3" key="1">
    <citation type="submission" date="2017-06" db="EMBL/GenBank/DDBJ databases">
        <title>Draft genome sequence of anaerobic fermentative bacterium Anaeromicrobium sediminis DY2726D isolated from West Pacific Ocean sediments.</title>
        <authorList>
            <person name="Zeng X."/>
        </authorList>
    </citation>
    <scope>NUCLEOTIDE SEQUENCE [LARGE SCALE GENOMIC DNA]</scope>
    <source>
        <strain evidence="2 3">DY2726D</strain>
    </source>
</reference>
<dbReference type="OrthoDB" id="9813147at2"/>
<dbReference type="Proteomes" id="UP000216024">
    <property type="component" value="Unassembled WGS sequence"/>
</dbReference>
<comment type="caution">
    <text evidence="2">The sequence shown here is derived from an EMBL/GenBank/DDBJ whole genome shotgun (WGS) entry which is preliminary data.</text>
</comment>
<organism evidence="2 3">
    <name type="scientific">Anaeromicrobium sediminis</name>
    <dbReference type="NCBI Taxonomy" id="1478221"/>
    <lineage>
        <taxon>Bacteria</taxon>
        <taxon>Bacillati</taxon>
        <taxon>Bacillota</taxon>
        <taxon>Clostridia</taxon>
        <taxon>Peptostreptococcales</taxon>
        <taxon>Thermotaleaceae</taxon>
        <taxon>Anaeromicrobium</taxon>
    </lineage>
</organism>
<feature type="domain" description="Mg chelatase-related protein C-terminal" evidence="1">
    <location>
        <begin position="2"/>
        <end position="54"/>
    </location>
</feature>
<dbReference type="InterPro" id="IPR027417">
    <property type="entry name" value="P-loop_NTPase"/>
</dbReference>
<evidence type="ECO:0000313" key="2">
    <source>
        <dbReference type="EMBL" id="PAB61293.1"/>
    </source>
</evidence>
<proteinExistence type="predicted"/>
<dbReference type="RefSeq" id="WP_095130569.1">
    <property type="nucleotide sequence ID" value="NZ_NIBG01000001.1"/>
</dbReference>
<dbReference type="EMBL" id="NIBG01000001">
    <property type="protein sequence ID" value="PAB61293.1"/>
    <property type="molecule type" value="Genomic_DNA"/>
</dbReference>
<gene>
    <name evidence="2" type="ORF">CCE28_02355</name>
</gene>
<protein>
    <recommendedName>
        <fullName evidence="1">Mg chelatase-related protein C-terminal domain-containing protein</fullName>
    </recommendedName>
</protein>
<name>A0A267MR98_9FIRM</name>
<dbReference type="Gene3D" id="3.40.50.300">
    <property type="entry name" value="P-loop containing nucleotide triphosphate hydrolases"/>
    <property type="match status" value="1"/>
</dbReference>
<evidence type="ECO:0000313" key="3">
    <source>
        <dbReference type="Proteomes" id="UP000216024"/>
    </source>
</evidence>
<dbReference type="Pfam" id="PF13335">
    <property type="entry name" value="Mg_chelatase_C"/>
    <property type="match status" value="1"/>
</dbReference>
<sequence>MEDDAKYLLKNAFDKLGFSVRAYTKLVKLGRTIADLEESESILASHVAEAIQYRKLDKNYWNMICKAL</sequence>
<keyword evidence="3" id="KW-1185">Reference proteome</keyword>